<reference evidence="2 3" key="1">
    <citation type="submission" date="2020-02" db="EMBL/GenBank/DDBJ databases">
        <title>Draft genome sequence of Haematococcus lacustris strain NIES-144.</title>
        <authorList>
            <person name="Morimoto D."/>
            <person name="Nakagawa S."/>
            <person name="Yoshida T."/>
            <person name="Sawayama S."/>
        </authorList>
    </citation>
    <scope>NUCLEOTIDE SEQUENCE [LARGE SCALE GENOMIC DNA]</scope>
    <source>
        <strain evidence="2 3">NIES-144</strain>
    </source>
</reference>
<feature type="region of interest" description="Disordered" evidence="1">
    <location>
        <begin position="43"/>
        <end position="122"/>
    </location>
</feature>
<evidence type="ECO:0000256" key="1">
    <source>
        <dbReference type="SAM" id="MobiDB-lite"/>
    </source>
</evidence>
<proteinExistence type="predicted"/>
<keyword evidence="3" id="KW-1185">Reference proteome</keyword>
<gene>
    <name evidence="2" type="ORF">HaLaN_26247</name>
</gene>
<name>A0A6A0A5S6_HAELA</name>
<accession>A0A6A0A5S6</accession>
<organism evidence="2 3">
    <name type="scientific">Haematococcus lacustris</name>
    <name type="common">Green alga</name>
    <name type="synonym">Haematococcus pluvialis</name>
    <dbReference type="NCBI Taxonomy" id="44745"/>
    <lineage>
        <taxon>Eukaryota</taxon>
        <taxon>Viridiplantae</taxon>
        <taxon>Chlorophyta</taxon>
        <taxon>core chlorophytes</taxon>
        <taxon>Chlorophyceae</taxon>
        <taxon>CS clade</taxon>
        <taxon>Chlamydomonadales</taxon>
        <taxon>Haematococcaceae</taxon>
        <taxon>Haematococcus</taxon>
    </lineage>
</organism>
<feature type="compositionally biased region" description="Basic and acidic residues" evidence="1">
    <location>
        <begin position="74"/>
        <end position="91"/>
    </location>
</feature>
<evidence type="ECO:0000313" key="2">
    <source>
        <dbReference type="EMBL" id="GFH27863.1"/>
    </source>
</evidence>
<dbReference type="AlphaFoldDB" id="A0A6A0A5S6"/>
<sequence>MGDASEASCIRLHAWCAAHRHTALARVGHQCCPQPSTVSLGWWQPMGTGQGPVQPAPGNPHPPPTPAPPATHGRGCDTSRRPVTISHDDSWPCHQGGVRAEPAPPSTWEARGKSAAGQQSTRAVPVAPWIRGGEGGCAHRHADGRTSRGGHVQRVVPGGAGGGAAAVAAWQQW</sequence>
<protein>
    <submittedName>
        <fullName evidence="2">Uncharacterized protein</fullName>
    </submittedName>
</protein>
<evidence type="ECO:0000313" key="3">
    <source>
        <dbReference type="Proteomes" id="UP000485058"/>
    </source>
</evidence>
<dbReference type="Proteomes" id="UP000485058">
    <property type="component" value="Unassembled WGS sequence"/>
</dbReference>
<feature type="compositionally biased region" description="Pro residues" evidence="1">
    <location>
        <begin position="54"/>
        <end position="69"/>
    </location>
</feature>
<dbReference type="EMBL" id="BLLF01003651">
    <property type="protein sequence ID" value="GFH27863.1"/>
    <property type="molecule type" value="Genomic_DNA"/>
</dbReference>
<comment type="caution">
    <text evidence="2">The sequence shown here is derived from an EMBL/GenBank/DDBJ whole genome shotgun (WGS) entry which is preliminary data.</text>
</comment>